<feature type="region of interest" description="Disordered" evidence="2">
    <location>
        <begin position="458"/>
        <end position="494"/>
    </location>
</feature>
<keyword evidence="4" id="KW-1185">Reference proteome</keyword>
<feature type="coiled-coil region" evidence="1">
    <location>
        <begin position="570"/>
        <end position="620"/>
    </location>
</feature>
<reference evidence="4" key="1">
    <citation type="journal article" date="2021" name="BMC Genomics">
        <title>Chromosome-level genome assembly and manually-curated proteome of model necrotroph Parastagonospora nodorum Sn15 reveals a genome-wide trove of candidate effector homologs, and redundancy of virulence-related functions within an accessory chromosome.</title>
        <authorList>
            <person name="Bertazzoni S."/>
            <person name="Jones D.A.B."/>
            <person name="Phan H.T."/>
            <person name="Tan K.-C."/>
            <person name="Hane J.K."/>
        </authorList>
    </citation>
    <scope>NUCLEOTIDE SEQUENCE [LARGE SCALE GENOMIC DNA]</scope>
    <source>
        <strain evidence="4">SN15 / ATCC MYA-4574 / FGSC 10173)</strain>
    </source>
</reference>
<dbReference type="Proteomes" id="UP000663193">
    <property type="component" value="Chromosome 9"/>
</dbReference>
<evidence type="ECO:0000313" key="3">
    <source>
        <dbReference type="EMBL" id="QRC98893.1"/>
    </source>
</evidence>
<feature type="compositionally biased region" description="Basic and acidic residues" evidence="2">
    <location>
        <begin position="220"/>
        <end position="231"/>
    </location>
</feature>
<feature type="compositionally biased region" description="Polar residues" evidence="2">
    <location>
        <begin position="292"/>
        <end position="304"/>
    </location>
</feature>
<name>A0A7U2I201_PHANO</name>
<feature type="compositionally biased region" description="Low complexity" evidence="2">
    <location>
        <begin position="477"/>
        <end position="490"/>
    </location>
</feature>
<dbReference type="VEuPathDB" id="FungiDB:JI435_062520"/>
<proteinExistence type="predicted"/>
<accession>A0A7U2I201</accession>
<feature type="region of interest" description="Disordered" evidence="2">
    <location>
        <begin position="423"/>
        <end position="444"/>
    </location>
</feature>
<gene>
    <name evidence="3" type="ORF">JI435_062520</name>
</gene>
<feature type="region of interest" description="Disordered" evidence="2">
    <location>
        <begin position="211"/>
        <end position="233"/>
    </location>
</feature>
<feature type="region of interest" description="Disordered" evidence="2">
    <location>
        <begin position="288"/>
        <end position="337"/>
    </location>
</feature>
<dbReference type="AlphaFoldDB" id="A0A7U2I201"/>
<keyword evidence="1" id="KW-0175">Coiled coil</keyword>
<protein>
    <submittedName>
        <fullName evidence="3">Uncharacterized protein</fullName>
    </submittedName>
</protein>
<organism evidence="3 4">
    <name type="scientific">Phaeosphaeria nodorum (strain SN15 / ATCC MYA-4574 / FGSC 10173)</name>
    <name type="common">Glume blotch fungus</name>
    <name type="synonym">Parastagonospora nodorum</name>
    <dbReference type="NCBI Taxonomy" id="321614"/>
    <lineage>
        <taxon>Eukaryota</taxon>
        <taxon>Fungi</taxon>
        <taxon>Dikarya</taxon>
        <taxon>Ascomycota</taxon>
        <taxon>Pezizomycotina</taxon>
        <taxon>Dothideomycetes</taxon>
        <taxon>Pleosporomycetidae</taxon>
        <taxon>Pleosporales</taxon>
        <taxon>Pleosporineae</taxon>
        <taxon>Phaeosphaeriaceae</taxon>
        <taxon>Parastagonospora</taxon>
    </lineage>
</organism>
<dbReference type="KEGG" id="pno:SNOG_06252"/>
<dbReference type="RefSeq" id="XP_001796634.1">
    <property type="nucleotide sequence ID" value="XM_001796582.1"/>
</dbReference>
<feature type="compositionally biased region" description="Basic and acidic residues" evidence="2">
    <location>
        <begin position="756"/>
        <end position="767"/>
    </location>
</feature>
<evidence type="ECO:0000313" key="4">
    <source>
        <dbReference type="Proteomes" id="UP000663193"/>
    </source>
</evidence>
<evidence type="ECO:0000256" key="1">
    <source>
        <dbReference type="SAM" id="Coils"/>
    </source>
</evidence>
<evidence type="ECO:0000256" key="2">
    <source>
        <dbReference type="SAM" id="MobiDB-lite"/>
    </source>
</evidence>
<feature type="region of interest" description="Disordered" evidence="2">
    <location>
        <begin position="381"/>
        <end position="409"/>
    </location>
</feature>
<dbReference type="EMBL" id="CP069031">
    <property type="protein sequence ID" value="QRC98893.1"/>
    <property type="molecule type" value="Genomic_DNA"/>
</dbReference>
<feature type="compositionally biased region" description="Polar residues" evidence="2">
    <location>
        <begin position="383"/>
        <end position="409"/>
    </location>
</feature>
<feature type="region of interest" description="Disordered" evidence="2">
    <location>
        <begin position="755"/>
        <end position="781"/>
    </location>
</feature>
<sequence length="878" mass="93661">MPPKVSGADRLSAKSQYMRALRDCNDRVDVKTHPELQISLARLNAIKDKLEANTHSSHQNGGSNRYNAAVNRDIQSMENIGRSLPEDVGLWNLLLESNTVSAKTAMPNAEHRPVLAPSQPMLVEHTAPATKATPNIEHRPLFPQMQPPLFSTGAPTTANTGSPERKFAAARPRAHAVGSSAFAPNIVNTGGVFATAFRPQQSIFTFGASKLEQEGSNDGDGDREKNPEPPKRLGAIAGKTLGSDIADEHNIANQPALFDEDAMAMELSLTPPPAVKAPPKVAFGAGVPAPVQQPSPRANGQGSNDAMDVDSGEPAPVLGTGVGNATGGTSLAPSQVVPETRTQTVILPKPGTISVMGGMRKNAAPKAPVIMPQYSMAGPDFQFGSTPNAPAQPNVPQTETPANVAPLSNATPALLGETGVSNQVDVPKSTLPAAPPMATTAPPQKLPAVAENLQDTRSEDTTGARNGGQSTGPPDVSQASSETATPAPASGNDSQLSQMAAMLQTLQTQLLSLQIAQKSTEHRHASDVKVLTEQNTAHASRITALEGQMQAQQAKASADIVNLSERCNSLEKSQAAHVETAKRLDELERAVASREEAAKEQQMKLQVEKMETAARDAAREHAPLGTAIAAEKKAFAPEADASKTSTQIAIEKPVVEVEIVQSTTEAPKKDAVKKTESVSEVKQDTLPTEADIYRKKINTEIIRKPFDSNGNSASLLDLRPRRAIEPSPMFGPSSQAVAEIQSEPVAEIQSEPVYEAAKEPVRKHDSSKGSYGLDYSSDEDETSFESEDALVYREELAALNALLDSKDHVGSVNLCLAYLKSIKAVGVSLPKGSKERKDMYRFSRDEDVRLRTKVNGVARADWLSVNDKWVIEMLCKQR</sequence>